<evidence type="ECO:0000256" key="2">
    <source>
        <dbReference type="ARBA" id="ARBA00008335"/>
    </source>
</evidence>
<comment type="caution">
    <text evidence="10">The sequence shown here is derived from an EMBL/GenBank/DDBJ whole genome shotgun (WGS) entry which is preliminary data.</text>
</comment>
<proteinExistence type="inferred from homology"/>
<keyword evidence="7 8" id="KW-0472">Membrane</keyword>
<evidence type="ECO:0000256" key="1">
    <source>
        <dbReference type="ARBA" id="ARBA00004651"/>
    </source>
</evidence>
<reference evidence="11" key="1">
    <citation type="submission" date="2018-02" db="EMBL/GenBank/DDBJ databases">
        <title>Genome sequencing of Solimonas sp. HR-BB.</title>
        <authorList>
            <person name="Lee Y."/>
            <person name="Jeon C.O."/>
        </authorList>
    </citation>
    <scope>NUCLEOTIDE SEQUENCE [LARGE SCALE GENOMIC DNA]</scope>
    <source>
        <strain evidence="11">HR-E</strain>
    </source>
</reference>
<organism evidence="10 11">
    <name type="scientific">Amnimonas aquatica</name>
    <dbReference type="NCBI Taxonomy" id="2094561"/>
    <lineage>
        <taxon>Bacteria</taxon>
        <taxon>Pseudomonadati</taxon>
        <taxon>Pseudomonadota</taxon>
        <taxon>Gammaproteobacteria</taxon>
        <taxon>Moraxellales</taxon>
        <taxon>Moraxellaceae</taxon>
        <taxon>Amnimonas</taxon>
    </lineage>
</organism>
<dbReference type="RefSeq" id="WP_146089270.1">
    <property type="nucleotide sequence ID" value="NZ_PTQZ01000174.1"/>
</dbReference>
<dbReference type="SUPFAM" id="SSF103473">
    <property type="entry name" value="MFS general substrate transporter"/>
    <property type="match status" value="1"/>
</dbReference>
<dbReference type="InterPro" id="IPR036259">
    <property type="entry name" value="MFS_trans_sf"/>
</dbReference>
<evidence type="ECO:0000256" key="8">
    <source>
        <dbReference type="SAM" id="Phobius"/>
    </source>
</evidence>
<evidence type="ECO:0000259" key="9">
    <source>
        <dbReference type="PROSITE" id="PS50850"/>
    </source>
</evidence>
<name>A0A2P6ARK8_9GAMM</name>
<feature type="domain" description="Major facilitator superfamily (MFS) profile" evidence="9">
    <location>
        <begin position="19"/>
        <end position="201"/>
    </location>
</feature>
<feature type="transmembrane region" description="Helical" evidence="8">
    <location>
        <begin position="88"/>
        <end position="108"/>
    </location>
</feature>
<protein>
    <submittedName>
        <fullName evidence="10">MFS transporter</fullName>
    </submittedName>
</protein>
<dbReference type="InterPro" id="IPR011701">
    <property type="entry name" value="MFS"/>
</dbReference>
<dbReference type="PROSITE" id="PS50850">
    <property type="entry name" value="MFS"/>
    <property type="match status" value="1"/>
</dbReference>
<sequence length="201" mass="20839">MSADLRMIGGGDIRKGSPAYRHVCLAMFLGGFSTFWLLYWPQPLLPHLARDFGLTPAGSSVVLSAATAAMALALIPASFLADRYGRKPLMQLAMVLAALLTMLVLAAPDYGTLLMLRVLTGIVLAGLPAVAMAYLAEEIEAGALGSAMGIYVAGTALGGMGGRLCMALVADVASWQVGAAVVGVTGLAASLVFWRLLPDSR</sequence>
<dbReference type="PANTHER" id="PTHR43271">
    <property type="entry name" value="BLL2771 PROTEIN"/>
    <property type="match status" value="1"/>
</dbReference>
<comment type="subcellular location">
    <subcellularLocation>
        <location evidence="1">Cell membrane</location>
        <topology evidence="1">Multi-pass membrane protein</topology>
    </subcellularLocation>
</comment>
<dbReference type="Gene3D" id="1.20.1250.20">
    <property type="entry name" value="MFS general substrate transporter like domains"/>
    <property type="match status" value="1"/>
</dbReference>
<evidence type="ECO:0000313" key="11">
    <source>
        <dbReference type="Proteomes" id="UP000243900"/>
    </source>
</evidence>
<accession>A0A2P6ARK8</accession>
<keyword evidence="4" id="KW-1003">Cell membrane</keyword>
<evidence type="ECO:0000313" key="10">
    <source>
        <dbReference type="EMBL" id="PQA38037.1"/>
    </source>
</evidence>
<evidence type="ECO:0000256" key="5">
    <source>
        <dbReference type="ARBA" id="ARBA00022692"/>
    </source>
</evidence>
<keyword evidence="3" id="KW-0813">Transport</keyword>
<feature type="transmembrane region" description="Helical" evidence="8">
    <location>
        <begin position="175"/>
        <end position="197"/>
    </location>
</feature>
<feature type="non-terminal residue" evidence="10">
    <location>
        <position position="201"/>
    </location>
</feature>
<dbReference type="PANTHER" id="PTHR43271:SF1">
    <property type="entry name" value="INNER MEMBRANE TRANSPORT PROTEIN YNFM"/>
    <property type="match status" value="1"/>
</dbReference>
<dbReference type="PROSITE" id="PS00216">
    <property type="entry name" value="SUGAR_TRANSPORT_1"/>
    <property type="match status" value="1"/>
</dbReference>
<dbReference type="InterPro" id="IPR005829">
    <property type="entry name" value="Sugar_transporter_CS"/>
</dbReference>
<feature type="transmembrane region" description="Helical" evidence="8">
    <location>
        <begin position="20"/>
        <end position="40"/>
    </location>
</feature>
<feature type="transmembrane region" description="Helical" evidence="8">
    <location>
        <begin position="148"/>
        <end position="169"/>
    </location>
</feature>
<feature type="transmembrane region" description="Helical" evidence="8">
    <location>
        <begin position="114"/>
        <end position="136"/>
    </location>
</feature>
<dbReference type="OrthoDB" id="63984at2"/>
<dbReference type="AlphaFoldDB" id="A0A2P6ARK8"/>
<dbReference type="InterPro" id="IPR020846">
    <property type="entry name" value="MFS_dom"/>
</dbReference>
<dbReference type="GO" id="GO:0022857">
    <property type="term" value="F:transmembrane transporter activity"/>
    <property type="evidence" value="ECO:0007669"/>
    <property type="project" value="InterPro"/>
</dbReference>
<dbReference type="Proteomes" id="UP000243900">
    <property type="component" value="Unassembled WGS sequence"/>
</dbReference>
<evidence type="ECO:0000256" key="6">
    <source>
        <dbReference type="ARBA" id="ARBA00022989"/>
    </source>
</evidence>
<keyword evidence="6 8" id="KW-1133">Transmembrane helix</keyword>
<keyword evidence="5 8" id="KW-0812">Transmembrane</keyword>
<evidence type="ECO:0000256" key="7">
    <source>
        <dbReference type="ARBA" id="ARBA00023136"/>
    </source>
</evidence>
<dbReference type="GO" id="GO:0005886">
    <property type="term" value="C:plasma membrane"/>
    <property type="evidence" value="ECO:0007669"/>
    <property type="project" value="UniProtKB-SubCell"/>
</dbReference>
<evidence type="ECO:0000256" key="4">
    <source>
        <dbReference type="ARBA" id="ARBA00022475"/>
    </source>
</evidence>
<keyword evidence="11" id="KW-1185">Reference proteome</keyword>
<comment type="similarity">
    <text evidence="2">Belongs to the major facilitator superfamily.</text>
</comment>
<gene>
    <name evidence="10" type="ORF">C5O18_07300</name>
</gene>
<evidence type="ECO:0000256" key="3">
    <source>
        <dbReference type="ARBA" id="ARBA00022448"/>
    </source>
</evidence>
<feature type="transmembrane region" description="Helical" evidence="8">
    <location>
        <begin position="60"/>
        <end position="81"/>
    </location>
</feature>
<dbReference type="EMBL" id="PTQZ01000174">
    <property type="protein sequence ID" value="PQA38037.1"/>
    <property type="molecule type" value="Genomic_DNA"/>
</dbReference>
<dbReference type="Pfam" id="PF07690">
    <property type="entry name" value="MFS_1"/>
    <property type="match status" value="1"/>
</dbReference>